<name>A0A1K1SN19_9BACT</name>
<dbReference type="STRING" id="1004.SAMN05661012_05766"/>
<dbReference type="SUPFAM" id="SSF56935">
    <property type="entry name" value="Porins"/>
    <property type="match status" value="1"/>
</dbReference>
<proteinExistence type="predicted"/>
<keyword evidence="1" id="KW-0732">Signal</keyword>
<feature type="domain" description="Outer membrane protein beta-barrel" evidence="2">
    <location>
        <begin position="460"/>
        <end position="788"/>
    </location>
</feature>
<organism evidence="3 4">
    <name type="scientific">Chitinophaga sancti</name>
    <dbReference type="NCBI Taxonomy" id="1004"/>
    <lineage>
        <taxon>Bacteria</taxon>
        <taxon>Pseudomonadati</taxon>
        <taxon>Bacteroidota</taxon>
        <taxon>Chitinophagia</taxon>
        <taxon>Chitinophagales</taxon>
        <taxon>Chitinophagaceae</taxon>
        <taxon>Chitinophaga</taxon>
    </lineage>
</organism>
<feature type="chain" id="PRO_5012973076" evidence="1">
    <location>
        <begin position="20"/>
        <end position="930"/>
    </location>
</feature>
<dbReference type="EMBL" id="FPIZ01000027">
    <property type="protein sequence ID" value="SFW85690.1"/>
    <property type="molecule type" value="Genomic_DNA"/>
</dbReference>
<dbReference type="OrthoDB" id="606930at2"/>
<evidence type="ECO:0000259" key="2">
    <source>
        <dbReference type="Pfam" id="PF14905"/>
    </source>
</evidence>
<dbReference type="AlphaFoldDB" id="A0A1K1SN19"/>
<protein>
    <submittedName>
        <fullName evidence="3">Outer membrane receptor proteins, mostly Fe transport</fullName>
    </submittedName>
</protein>
<dbReference type="InterPro" id="IPR041700">
    <property type="entry name" value="OMP_b-brl_3"/>
</dbReference>
<gene>
    <name evidence="3" type="ORF">SAMN05661012_05766</name>
</gene>
<keyword evidence="3" id="KW-0675">Receptor</keyword>
<evidence type="ECO:0000313" key="4">
    <source>
        <dbReference type="Proteomes" id="UP000183788"/>
    </source>
</evidence>
<sequence>MKAGPILLFFCLCSCYLYAQQPYAVKGSLTDSAAGIKITDATISVLTAKDSTLCKFIWNTSSHNFSVPLKEGGNYILLISYPGYADYTAGFSLDSTKPVYDFRGINMLLKSRLLTEVLIQGKKAEMKIKGDTTEYDATAFHVEPNAKVEDLLRQFPGIEVDKDGKITAQGKTVNKVLVDGEEFFGDDPTLVTKNIRADMVDKVQLYDRTSDQANFTGIDDGKKEKTLNIKLKEDKKNGYFGKVEASAGTDKFYTGKMMFNAFKGKERFSAFGILDNTGHLGMDWGDNSKYGMSNFNFNFGDDGSIRITGSGNDELESYNGEYYGEGLPTARNGGLHYDNKFNNDKATVNVNYRIGTLAVDGNKNVLTQNTLPSSYINTNSNQAFHNYLFRQKGNGRFEYKLDTSSSLIVNAAGGIRHSSVDNEYSTTSLRQDSTLLNTNNRAIHSKTDENTFDAGLLFNKTLKKKGRKFTMGISESHSSSTGNELLKSDINYYNTKGEQDSSVINDQNRVQHSDNNTLTANATFNEPLSEKASLSFSYDFVMTNANSNLNTYKKSADEKYNVLDSLYSNDFKIDNFSNQAGVMFLYKTAKFRFNGGTKVSNVSFEQLNHYDNTIFRRNFVNYNPQINFTYNFSQSRSMSLYMNRRTQLPNVTQLQPVRINTDPLNVHLGNPDLKPSYSEDIYWNYNSYKAITEQYFYLNANFSLRHNAIVSNASTDSVGASTYQYANINKDGYNGGIWATYDFKLKWWGLHLSTSMNGNTNVSYNMVNSILNKSTSYSISPQFSLRKNGKKKGYAELNFEPTYDIQKSSLLPNMNSNGLGYNIGGETRVFLPADFEFYSNVSFRYTPKTKSFNTDLKRTLWNMEIGRKFLKEKQLRVAMTVNDLLNQNTGFNRNVSGSLITQNTYTTIKRYYTLTITWDFNKMGGAKPKS</sequence>
<evidence type="ECO:0000256" key="1">
    <source>
        <dbReference type="SAM" id="SignalP"/>
    </source>
</evidence>
<feature type="signal peptide" evidence="1">
    <location>
        <begin position="1"/>
        <end position="19"/>
    </location>
</feature>
<reference evidence="3 4" key="1">
    <citation type="submission" date="2016-11" db="EMBL/GenBank/DDBJ databases">
        <authorList>
            <person name="Jaros S."/>
            <person name="Januszkiewicz K."/>
            <person name="Wedrychowicz H."/>
        </authorList>
    </citation>
    <scope>NUCLEOTIDE SEQUENCE [LARGE SCALE GENOMIC DNA]</scope>
    <source>
        <strain evidence="3 4">DSM 784</strain>
    </source>
</reference>
<dbReference type="Proteomes" id="UP000183788">
    <property type="component" value="Unassembled WGS sequence"/>
</dbReference>
<accession>A0A1K1SN19</accession>
<dbReference type="Pfam" id="PF14905">
    <property type="entry name" value="OMP_b-brl_3"/>
    <property type="match status" value="1"/>
</dbReference>
<evidence type="ECO:0000313" key="3">
    <source>
        <dbReference type="EMBL" id="SFW85690.1"/>
    </source>
</evidence>